<dbReference type="Pfam" id="PF24336">
    <property type="entry name" value="DUF7504"/>
    <property type="match status" value="1"/>
</dbReference>
<evidence type="ECO:0000313" key="1">
    <source>
        <dbReference type="EMBL" id="NUB93530.1"/>
    </source>
</evidence>
<dbReference type="OrthoDB" id="204717at2157"/>
<dbReference type="AlphaFoldDB" id="A0A8J8GU70"/>
<evidence type="ECO:0000313" key="2">
    <source>
        <dbReference type="Proteomes" id="UP000728647"/>
    </source>
</evidence>
<reference evidence="1" key="1">
    <citation type="submission" date="2020-06" db="EMBL/GenBank/DDBJ databases">
        <title>Haloterrigena sp. nov., an extremely halophilic archaeon isolated from a saline sediment.</title>
        <authorList>
            <person name="Liu B.-B."/>
        </authorList>
    </citation>
    <scope>NUCLEOTIDE SEQUENCE</scope>
    <source>
        <strain evidence="1">SYSU A121-1</strain>
    </source>
</reference>
<proteinExistence type="predicted"/>
<dbReference type="RefSeq" id="WP_174703182.1">
    <property type="nucleotide sequence ID" value="NZ_JABURA010000002.1"/>
</dbReference>
<dbReference type="EMBL" id="JABURA010000002">
    <property type="protein sequence ID" value="NUB93530.1"/>
    <property type="molecule type" value="Genomic_DNA"/>
</dbReference>
<gene>
    <name evidence="1" type="ORF">HT576_21300</name>
</gene>
<organism evidence="1 2">
    <name type="scientific">Haloterrigena gelatinilytica</name>
    <dbReference type="NCBI Taxonomy" id="2741724"/>
    <lineage>
        <taxon>Archaea</taxon>
        <taxon>Methanobacteriati</taxon>
        <taxon>Methanobacteriota</taxon>
        <taxon>Stenosarchaea group</taxon>
        <taxon>Halobacteria</taxon>
        <taxon>Halobacteriales</taxon>
        <taxon>Natrialbaceae</taxon>
        <taxon>Haloterrigena</taxon>
    </lineage>
</organism>
<dbReference type="InterPro" id="IPR055927">
    <property type="entry name" value="DUF7504"/>
</dbReference>
<accession>A0A8J8GU70</accession>
<dbReference type="Proteomes" id="UP000728647">
    <property type="component" value="Unassembled WGS sequence"/>
</dbReference>
<sequence length="220" mass="24502">MNHSNQNIWKTEACAVDFEGIPDAIPDDSTICIAKPAPLTEYAIPLRITDRYTADNDCRVIVTSLVSAEETIQQQQSLTHSAVSRIGVVDTRADGYLESLYQENPTISLPQPGELSQLAIAARDLHEALSTSCSKPHVILRSLTPILDAEPLERVTNVLERLIRQQSSSSSLTVFSIDYTEHDEATMAALEALADGIVWVEQTGERPLRFDYRRVRPRKQ</sequence>
<name>A0A8J8GU70_9EURY</name>
<evidence type="ECO:0008006" key="3">
    <source>
        <dbReference type="Google" id="ProtNLM"/>
    </source>
</evidence>
<comment type="caution">
    <text evidence="1">The sequence shown here is derived from an EMBL/GenBank/DDBJ whole genome shotgun (WGS) entry which is preliminary data.</text>
</comment>
<protein>
    <recommendedName>
        <fullName evidence="3">KaiC/GvpD/RAD55 family RecA-like ATPase</fullName>
    </recommendedName>
</protein>